<dbReference type="Proteomes" id="UP001218188">
    <property type="component" value="Unassembled WGS sequence"/>
</dbReference>
<dbReference type="GO" id="GO:0003676">
    <property type="term" value="F:nucleic acid binding"/>
    <property type="evidence" value="ECO:0007669"/>
    <property type="project" value="InterPro"/>
</dbReference>
<keyword evidence="3" id="KW-1185">Reference proteome</keyword>
<dbReference type="AlphaFoldDB" id="A0AAD6SZM1"/>
<dbReference type="Pfam" id="PF00270">
    <property type="entry name" value="DEAD"/>
    <property type="match status" value="1"/>
</dbReference>
<evidence type="ECO:0000313" key="3">
    <source>
        <dbReference type="Proteomes" id="UP001218188"/>
    </source>
</evidence>
<dbReference type="Gene3D" id="3.40.50.300">
    <property type="entry name" value="P-loop containing nucleotide triphosphate hydrolases"/>
    <property type="match status" value="1"/>
</dbReference>
<feature type="non-terminal residue" evidence="2">
    <location>
        <position position="1"/>
    </location>
</feature>
<organism evidence="2 3">
    <name type="scientific">Mycena alexandri</name>
    <dbReference type="NCBI Taxonomy" id="1745969"/>
    <lineage>
        <taxon>Eukaryota</taxon>
        <taxon>Fungi</taxon>
        <taxon>Dikarya</taxon>
        <taxon>Basidiomycota</taxon>
        <taxon>Agaricomycotina</taxon>
        <taxon>Agaricomycetes</taxon>
        <taxon>Agaricomycetidae</taxon>
        <taxon>Agaricales</taxon>
        <taxon>Marasmiineae</taxon>
        <taxon>Mycenaceae</taxon>
        <taxon>Mycena</taxon>
    </lineage>
</organism>
<protein>
    <recommendedName>
        <fullName evidence="1">DEAD/DEAH-box helicase domain-containing protein</fullName>
    </recommendedName>
</protein>
<accession>A0AAD6SZM1</accession>
<dbReference type="InterPro" id="IPR027417">
    <property type="entry name" value="P-loop_NTPase"/>
</dbReference>
<dbReference type="EMBL" id="JARJCM010000040">
    <property type="protein sequence ID" value="KAJ7036994.1"/>
    <property type="molecule type" value="Genomic_DNA"/>
</dbReference>
<dbReference type="SUPFAM" id="SSF52540">
    <property type="entry name" value="P-loop containing nucleoside triphosphate hydrolases"/>
    <property type="match status" value="1"/>
</dbReference>
<evidence type="ECO:0000259" key="1">
    <source>
        <dbReference type="Pfam" id="PF00270"/>
    </source>
</evidence>
<dbReference type="GO" id="GO:0005524">
    <property type="term" value="F:ATP binding"/>
    <property type="evidence" value="ECO:0007669"/>
    <property type="project" value="InterPro"/>
</dbReference>
<proteinExistence type="predicted"/>
<dbReference type="InterPro" id="IPR011545">
    <property type="entry name" value="DEAD/DEAH_box_helicase_dom"/>
</dbReference>
<reference evidence="2" key="1">
    <citation type="submission" date="2023-03" db="EMBL/GenBank/DDBJ databases">
        <title>Massive genome expansion in bonnet fungi (Mycena s.s.) driven by repeated elements and novel gene families across ecological guilds.</title>
        <authorList>
            <consortium name="Lawrence Berkeley National Laboratory"/>
            <person name="Harder C.B."/>
            <person name="Miyauchi S."/>
            <person name="Viragh M."/>
            <person name="Kuo A."/>
            <person name="Thoen E."/>
            <person name="Andreopoulos B."/>
            <person name="Lu D."/>
            <person name="Skrede I."/>
            <person name="Drula E."/>
            <person name="Henrissat B."/>
            <person name="Morin E."/>
            <person name="Kohler A."/>
            <person name="Barry K."/>
            <person name="LaButti K."/>
            <person name="Morin E."/>
            <person name="Salamov A."/>
            <person name="Lipzen A."/>
            <person name="Mereny Z."/>
            <person name="Hegedus B."/>
            <person name="Baldrian P."/>
            <person name="Stursova M."/>
            <person name="Weitz H."/>
            <person name="Taylor A."/>
            <person name="Grigoriev I.V."/>
            <person name="Nagy L.G."/>
            <person name="Martin F."/>
            <person name="Kauserud H."/>
        </authorList>
    </citation>
    <scope>NUCLEOTIDE SEQUENCE</scope>
    <source>
        <strain evidence="2">CBHHK200</strain>
    </source>
</reference>
<gene>
    <name evidence="2" type="ORF">C8F04DRAFT_953282</name>
</gene>
<name>A0AAD6SZM1_9AGAR</name>
<evidence type="ECO:0000313" key="2">
    <source>
        <dbReference type="EMBL" id="KAJ7036994.1"/>
    </source>
</evidence>
<feature type="domain" description="DEAD/DEAH-box helicase" evidence="1">
    <location>
        <begin position="2"/>
        <end position="77"/>
    </location>
</feature>
<comment type="caution">
    <text evidence="2">The sequence shown here is derived from an EMBL/GenBank/DDBJ whole genome shotgun (WGS) entry which is preliminary data.</text>
</comment>
<sequence>LQVTIIAWILNSKNVLCITAAGDGKSALFAVPILVLLEVAKNPTMYPGFADQNRKHLGLVITPMKGLLANIVHSLNLCPRFLTYSSRDI</sequence>